<dbReference type="AlphaFoldDB" id="A0A4R8M809"/>
<accession>A0A4R8M809</accession>
<dbReference type="OrthoDB" id="162726at2"/>
<dbReference type="Pfam" id="PF19928">
    <property type="entry name" value="DUF6391"/>
    <property type="match status" value="1"/>
</dbReference>
<reference evidence="2 3" key="1">
    <citation type="submission" date="2019-03" db="EMBL/GenBank/DDBJ databases">
        <title>Genomic Encyclopedia of Type Strains, Phase IV (KMG-IV): sequencing the most valuable type-strain genomes for metagenomic binning, comparative biology and taxonomic classification.</title>
        <authorList>
            <person name="Goeker M."/>
        </authorList>
    </citation>
    <scope>NUCLEOTIDE SEQUENCE [LARGE SCALE GENOMIC DNA]</scope>
    <source>
        <strain evidence="2 3">DSM 25964</strain>
    </source>
</reference>
<feature type="transmembrane region" description="Helical" evidence="1">
    <location>
        <begin position="118"/>
        <end position="143"/>
    </location>
</feature>
<evidence type="ECO:0000256" key="1">
    <source>
        <dbReference type="SAM" id="Phobius"/>
    </source>
</evidence>
<feature type="transmembrane region" description="Helical" evidence="1">
    <location>
        <begin position="6"/>
        <end position="32"/>
    </location>
</feature>
<proteinExistence type="predicted"/>
<organism evidence="2 3">
    <name type="scientific">Aminivibrio pyruvatiphilus</name>
    <dbReference type="NCBI Taxonomy" id="1005740"/>
    <lineage>
        <taxon>Bacteria</taxon>
        <taxon>Thermotogati</taxon>
        <taxon>Synergistota</taxon>
        <taxon>Synergistia</taxon>
        <taxon>Synergistales</taxon>
        <taxon>Aminobacteriaceae</taxon>
        <taxon>Aminivibrio</taxon>
    </lineage>
</organism>
<dbReference type="Proteomes" id="UP000295066">
    <property type="component" value="Unassembled WGS sequence"/>
</dbReference>
<dbReference type="EMBL" id="SORI01000011">
    <property type="protein sequence ID" value="TDY59726.1"/>
    <property type="molecule type" value="Genomic_DNA"/>
</dbReference>
<comment type="caution">
    <text evidence="2">The sequence shown here is derived from an EMBL/GenBank/DDBJ whole genome shotgun (WGS) entry which is preliminary data.</text>
</comment>
<keyword evidence="1" id="KW-1133">Transmembrane helix</keyword>
<keyword evidence="3" id="KW-1185">Reference proteome</keyword>
<protein>
    <submittedName>
        <fullName evidence="2">Uncharacterized protein</fullName>
    </submittedName>
</protein>
<keyword evidence="1" id="KW-0472">Membrane</keyword>
<evidence type="ECO:0000313" key="3">
    <source>
        <dbReference type="Proteomes" id="UP000295066"/>
    </source>
</evidence>
<keyword evidence="1" id="KW-0812">Transmembrane</keyword>
<gene>
    <name evidence="2" type="ORF">C8D99_11160</name>
</gene>
<sequence>MPFLVFVLFLFLFPWLAFAVLLLLAVLLPIGFSAKYLPGMLFSPAKLAGLVFSRRARTNHGLAHGTIAVLEERYGPLDIEGLPDKDGFSLRGGLDSEEALAAARNALLRMRSGEMHPAFSRSCPAATALVFFGALVCLVLLALLGGFSAVNAAAVFLCAFCSARFASPWIQRLLTSPTDLKGLEIAGAESRKERKRFFGIDILVPSSVFIRTRLRGEPLVAEVVS</sequence>
<name>A0A4R8M809_9BACT</name>
<dbReference type="RefSeq" id="WP_133957876.1">
    <property type="nucleotide sequence ID" value="NZ_SORI01000011.1"/>
</dbReference>
<evidence type="ECO:0000313" key="2">
    <source>
        <dbReference type="EMBL" id="TDY59726.1"/>
    </source>
</evidence>